<evidence type="ECO:0000313" key="2">
    <source>
        <dbReference type="EMBL" id="CAF3934608.1"/>
    </source>
</evidence>
<dbReference type="AlphaFoldDB" id="A0A819JU18"/>
<name>A0A819JU18_9BILA</name>
<comment type="caution">
    <text evidence="2">The sequence shown here is derived from an EMBL/GenBank/DDBJ whole genome shotgun (WGS) entry which is preliminary data.</text>
</comment>
<gene>
    <name evidence="1" type="ORF">JYZ213_LOCUS14763</name>
    <name evidence="2" type="ORF">OXD698_LOCUS25778</name>
</gene>
<sequence>MDVGTTNIHQPSFYKDVLKNIKYYDVCFNLRTQEPKLTGESNVDIIVGRPSKDVSPIICIISNVTKYHEYNVIVGVISINITTNKSQFMINLAATEDNHMKSKEEIDFLTAAINYFCSRALFFGAYEIKNNDANEMLQMAKKLNIAPQQDEIGTLRNNIHNLELIVQHQQTTIDSLVSTLNQKNKTIDDLNVHLKTNKQYFVVSASLLGLGLGVDP</sequence>
<dbReference type="Proteomes" id="UP000663845">
    <property type="component" value="Unassembled WGS sequence"/>
</dbReference>
<accession>A0A819JU18</accession>
<dbReference type="EMBL" id="CAJNOG010000124">
    <property type="protein sequence ID" value="CAF0977954.1"/>
    <property type="molecule type" value="Genomic_DNA"/>
</dbReference>
<proteinExistence type="predicted"/>
<dbReference type="EMBL" id="CAJOAZ010002499">
    <property type="protein sequence ID" value="CAF3934608.1"/>
    <property type="molecule type" value="Genomic_DNA"/>
</dbReference>
<dbReference type="Proteomes" id="UP000663844">
    <property type="component" value="Unassembled WGS sequence"/>
</dbReference>
<organism evidence="2 3">
    <name type="scientific">Adineta steineri</name>
    <dbReference type="NCBI Taxonomy" id="433720"/>
    <lineage>
        <taxon>Eukaryota</taxon>
        <taxon>Metazoa</taxon>
        <taxon>Spiralia</taxon>
        <taxon>Gnathifera</taxon>
        <taxon>Rotifera</taxon>
        <taxon>Eurotatoria</taxon>
        <taxon>Bdelloidea</taxon>
        <taxon>Adinetida</taxon>
        <taxon>Adinetidae</taxon>
        <taxon>Adineta</taxon>
    </lineage>
</organism>
<evidence type="ECO:0000313" key="1">
    <source>
        <dbReference type="EMBL" id="CAF0977954.1"/>
    </source>
</evidence>
<evidence type="ECO:0000313" key="3">
    <source>
        <dbReference type="Proteomes" id="UP000663844"/>
    </source>
</evidence>
<reference evidence="2" key="1">
    <citation type="submission" date="2021-02" db="EMBL/GenBank/DDBJ databases">
        <authorList>
            <person name="Nowell W R."/>
        </authorList>
    </citation>
    <scope>NUCLEOTIDE SEQUENCE</scope>
</reference>
<protein>
    <submittedName>
        <fullName evidence="2">Uncharacterized protein</fullName>
    </submittedName>
</protein>